<dbReference type="InterPro" id="IPR003661">
    <property type="entry name" value="HisK_dim/P_dom"/>
</dbReference>
<evidence type="ECO:0000256" key="6">
    <source>
        <dbReference type="ARBA" id="ARBA00022777"/>
    </source>
</evidence>
<dbReference type="EMBL" id="CP036279">
    <property type="protein sequence ID" value="QDU62539.1"/>
    <property type="molecule type" value="Genomic_DNA"/>
</dbReference>
<dbReference type="KEGG" id="knv:Pan216_34060"/>
<dbReference type="PROSITE" id="PS50109">
    <property type="entry name" value="HIS_KIN"/>
    <property type="match status" value="1"/>
</dbReference>
<dbReference type="Pfam" id="PF02518">
    <property type="entry name" value="HATPase_c"/>
    <property type="match status" value="1"/>
</dbReference>
<reference evidence="10 11" key="1">
    <citation type="submission" date="2019-02" db="EMBL/GenBank/DDBJ databases">
        <title>Deep-cultivation of Planctomycetes and their phenomic and genomic characterization uncovers novel biology.</title>
        <authorList>
            <person name="Wiegand S."/>
            <person name="Jogler M."/>
            <person name="Boedeker C."/>
            <person name="Pinto D."/>
            <person name="Vollmers J."/>
            <person name="Rivas-Marin E."/>
            <person name="Kohn T."/>
            <person name="Peeters S.H."/>
            <person name="Heuer A."/>
            <person name="Rast P."/>
            <person name="Oberbeckmann S."/>
            <person name="Bunk B."/>
            <person name="Jeske O."/>
            <person name="Meyerdierks A."/>
            <person name="Storesund J.E."/>
            <person name="Kallscheuer N."/>
            <person name="Luecker S."/>
            <person name="Lage O.M."/>
            <person name="Pohl T."/>
            <person name="Merkel B.J."/>
            <person name="Hornburger P."/>
            <person name="Mueller R.-W."/>
            <person name="Bruemmer F."/>
            <person name="Labrenz M."/>
            <person name="Spormann A.M."/>
            <person name="Op den Camp H."/>
            <person name="Overmann J."/>
            <person name="Amann R."/>
            <person name="Jetten M.S.M."/>
            <person name="Mascher T."/>
            <person name="Medema M.H."/>
            <person name="Devos D.P."/>
            <person name="Kaster A.-K."/>
            <person name="Ovreas L."/>
            <person name="Rohde M."/>
            <person name="Galperin M.Y."/>
            <person name="Jogler C."/>
        </authorList>
    </citation>
    <scope>NUCLEOTIDE SEQUENCE [LARGE SCALE GENOMIC DNA]</scope>
    <source>
        <strain evidence="10 11">Pan216</strain>
    </source>
</reference>
<dbReference type="InterPro" id="IPR004358">
    <property type="entry name" value="Sig_transdc_His_kin-like_C"/>
</dbReference>
<keyword evidence="7" id="KW-0067">ATP-binding</keyword>
<sequence length="242" mass="26996">MSGSQLDVADEKHRWLLEQYTEVASLAGGLAHEIKNPLSTLTLNLQLLTEDFADPENQRERRALQKIETLQKECHRLEEILDAFLRFARISELNPAPADLNKIVREVIEFQSAHADACGIVLRDDLHASLPDVRLDADLIKQAVLNLVLNALHVMSEGGELILKTRFDDRFVYLDVIDTGPGMSQEVISRIFKPFYSTRRGGNGLGLPTTKKIVEGHHGRLLVESEPGKGTAFTIELPIPTS</sequence>
<gene>
    <name evidence="10" type="primary">kinE_2</name>
    <name evidence="10" type="ORF">Pan216_34060</name>
</gene>
<keyword evidence="11" id="KW-1185">Reference proteome</keyword>
<dbReference type="GO" id="GO:0000155">
    <property type="term" value="F:phosphorelay sensor kinase activity"/>
    <property type="evidence" value="ECO:0007669"/>
    <property type="project" value="InterPro"/>
</dbReference>
<dbReference type="InterPro" id="IPR036890">
    <property type="entry name" value="HATPase_C_sf"/>
</dbReference>
<evidence type="ECO:0000256" key="3">
    <source>
        <dbReference type="ARBA" id="ARBA00022553"/>
    </source>
</evidence>
<dbReference type="EC" id="2.7.13.3" evidence="2"/>
<dbReference type="SUPFAM" id="SSF47384">
    <property type="entry name" value="Homodimeric domain of signal transducing histidine kinase"/>
    <property type="match status" value="1"/>
</dbReference>
<dbReference type="InterPro" id="IPR036097">
    <property type="entry name" value="HisK_dim/P_sf"/>
</dbReference>
<proteinExistence type="predicted"/>
<dbReference type="Gene3D" id="3.30.565.10">
    <property type="entry name" value="Histidine kinase-like ATPase, C-terminal domain"/>
    <property type="match status" value="1"/>
</dbReference>
<dbReference type="SUPFAM" id="SSF55874">
    <property type="entry name" value="ATPase domain of HSP90 chaperone/DNA topoisomerase II/histidine kinase"/>
    <property type="match status" value="1"/>
</dbReference>
<keyword evidence="6 10" id="KW-0418">Kinase</keyword>
<dbReference type="AlphaFoldDB" id="A0A518B6D7"/>
<comment type="catalytic activity">
    <reaction evidence="1">
        <text>ATP + protein L-histidine = ADP + protein N-phospho-L-histidine.</text>
        <dbReference type="EC" id="2.7.13.3"/>
    </reaction>
</comment>
<dbReference type="GO" id="GO:0005524">
    <property type="term" value="F:ATP binding"/>
    <property type="evidence" value="ECO:0007669"/>
    <property type="project" value="UniProtKB-KW"/>
</dbReference>
<feature type="domain" description="Histidine kinase" evidence="9">
    <location>
        <begin position="29"/>
        <end position="241"/>
    </location>
</feature>
<keyword evidence="8" id="KW-0902">Two-component regulatory system</keyword>
<dbReference type="RefSeq" id="WP_145259371.1">
    <property type="nucleotide sequence ID" value="NZ_CP036279.1"/>
</dbReference>
<keyword evidence="5" id="KW-0547">Nucleotide-binding</keyword>
<dbReference type="InterPro" id="IPR003594">
    <property type="entry name" value="HATPase_dom"/>
</dbReference>
<evidence type="ECO:0000259" key="9">
    <source>
        <dbReference type="PROSITE" id="PS50109"/>
    </source>
</evidence>
<dbReference type="PANTHER" id="PTHR43065">
    <property type="entry name" value="SENSOR HISTIDINE KINASE"/>
    <property type="match status" value="1"/>
</dbReference>
<evidence type="ECO:0000313" key="11">
    <source>
        <dbReference type="Proteomes" id="UP000317093"/>
    </source>
</evidence>
<dbReference type="OrthoDB" id="9815750at2"/>
<keyword evidence="3" id="KW-0597">Phosphoprotein</keyword>
<dbReference type="Gene3D" id="1.10.287.130">
    <property type="match status" value="1"/>
</dbReference>
<dbReference type="SMART" id="SM00387">
    <property type="entry name" value="HATPase_c"/>
    <property type="match status" value="1"/>
</dbReference>
<name>A0A518B6D7_9BACT</name>
<dbReference type="Proteomes" id="UP000317093">
    <property type="component" value="Chromosome"/>
</dbReference>
<organism evidence="10 11">
    <name type="scientific">Kolteria novifilia</name>
    <dbReference type="NCBI Taxonomy" id="2527975"/>
    <lineage>
        <taxon>Bacteria</taxon>
        <taxon>Pseudomonadati</taxon>
        <taxon>Planctomycetota</taxon>
        <taxon>Planctomycetia</taxon>
        <taxon>Kolteriales</taxon>
        <taxon>Kolteriaceae</taxon>
        <taxon>Kolteria</taxon>
    </lineage>
</organism>
<protein>
    <recommendedName>
        <fullName evidence="2">histidine kinase</fullName>
        <ecNumber evidence="2">2.7.13.3</ecNumber>
    </recommendedName>
</protein>
<dbReference type="SMART" id="SM00388">
    <property type="entry name" value="HisKA"/>
    <property type="match status" value="1"/>
</dbReference>
<dbReference type="PRINTS" id="PR00344">
    <property type="entry name" value="BCTRLSENSOR"/>
</dbReference>
<evidence type="ECO:0000256" key="8">
    <source>
        <dbReference type="ARBA" id="ARBA00023012"/>
    </source>
</evidence>
<dbReference type="CDD" id="cd00082">
    <property type="entry name" value="HisKA"/>
    <property type="match status" value="1"/>
</dbReference>
<evidence type="ECO:0000256" key="4">
    <source>
        <dbReference type="ARBA" id="ARBA00022679"/>
    </source>
</evidence>
<keyword evidence="4 10" id="KW-0808">Transferase</keyword>
<evidence type="ECO:0000313" key="10">
    <source>
        <dbReference type="EMBL" id="QDU62539.1"/>
    </source>
</evidence>
<accession>A0A518B6D7</accession>
<evidence type="ECO:0000256" key="5">
    <source>
        <dbReference type="ARBA" id="ARBA00022741"/>
    </source>
</evidence>
<evidence type="ECO:0000256" key="7">
    <source>
        <dbReference type="ARBA" id="ARBA00022840"/>
    </source>
</evidence>
<evidence type="ECO:0000256" key="1">
    <source>
        <dbReference type="ARBA" id="ARBA00000085"/>
    </source>
</evidence>
<evidence type="ECO:0000256" key="2">
    <source>
        <dbReference type="ARBA" id="ARBA00012438"/>
    </source>
</evidence>
<dbReference type="InterPro" id="IPR005467">
    <property type="entry name" value="His_kinase_dom"/>
</dbReference>
<dbReference type="PANTHER" id="PTHR43065:SF46">
    <property type="entry name" value="C4-DICARBOXYLATE TRANSPORT SENSOR PROTEIN DCTB"/>
    <property type="match status" value="1"/>
</dbReference>
<dbReference type="Pfam" id="PF00512">
    <property type="entry name" value="HisKA"/>
    <property type="match status" value="1"/>
</dbReference>